<accession>A0ACD5W269</accession>
<sequence>MNDTDVSKQILQMVRFIHQEAEEKAGEISVSAEEEFNIEKLQLVEAEKKKIRLEYERKEKQVDVRKKIEYSMQLNASRIKVLQAQDDLVNQMKEDAMKELLNISSNHHEYRNLLKELVVQCLLRLKEPAVLLRCRKEDHHNVESVLHSAKNEYASKAEVHEPEILVDHSVYLPPSPSHHDEHGQFCCFYVMAAGLTLQLQRTPACFLQTLIVKVFILYVRTTYLFIIIAEHKLFECCLLRGINK</sequence>
<evidence type="ECO:0000313" key="1">
    <source>
        <dbReference type="EnsemblPlants" id="AVESA.00010b.r2.3DG0541860.1.CDS"/>
    </source>
</evidence>
<name>A0ACD5W269_AVESA</name>
<organism evidence="1 2">
    <name type="scientific">Avena sativa</name>
    <name type="common">Oat</name>
    <dbReference type="NCBI Taxonomy" id="4498"/>
    <lineage>
        <taxon>Eukaryota</taxon>
        <taxon>Viridiplantae</taxon>
        <taxon>Streptophyta</taxon>
        <taxon>Embryophyta</taxon>
        <taxon>Tracheophyta</taxon>
        <taxon>Spermatophyta</taxon>
        <taxon>Magnoliopsida</taxon>
        <taxon>Liliopsida</taxon>
        <taxon>Poales</taxon>
        <taxon>Poaceae</taxon>
        <taxon>BOP clade</taxon>
        <taxon>Pooideae</taxon>
        <taxon>Poodae</taxon>
        <taxon>Poeae</taxon>
        <taxon>Poeae Chloroplast Group 1 (Aveneae type)</taxon>
        <taxon>Aveninae</taxon>
        <taxon>Avena</taxon>
    </lineage>
</organism>
<reference evidence="1" key="2">
    <citation type="submission" date="2025-09" db="UniProtKB">
        <authorList>
            <consortium name="EnsemblPlants"/>
        </authorList>
    </citation>
    <scope>IDENTIFICATION</scope>
</reference>
<dbReference type="Proteomes" id="UP001732700">
    <property type="component" value="Chromosome 3D"/>
</dbReference>
<reference evidence="1" key="1">
    <citation type="submission" date="2021-05" db="EMBL/GenBank/DDBJ databases">
        <authorList>
            <person name="Scholz U."/>
            <person name="Mascher M."/>
            <person name="Fiebig A."/>
        </authorList>
    </citation>
    <scope>NUCLEOTIDE SEQUENCE [LARGE SCALE GENOMIC DNA]</scope>
</reference>
<protein>
    <submittedName>
        <fullName evidence="1">Uncharacterized protein</fullName>
    </submittedName>
</protein>
<dbReference type="EnsemblPlants" id="AVESA.00010b.r2.3DG0541860.1">
    <property type="protein sequence ID" value="AVESA.00010b.r2.3DG0541860.1.CDS"/>
    <property type="gene ID" value="AVESA.00010b.r2.3DG0541860"/>
</dbReference>
<evidence type="ECO:0000313" key="2">
    <source>
        <dbReference type="Proteomes" id="UP001732700"/>
    </source>
</evidence>
<proteinExistence type="predicted"/>
<keyword evidence="2" id="KW-1185">Reference proteome</keyword>